<dbReference type="EMBL" id="JADBGG010000028">
    <property type="protein sequence ID" value="MBE1426513.1"/>
    <property type="molecule type" value="Genomic_DNA"/>
</dbReference>
<dbReference type="RefSeq" id="WP_192624481.1">
    <property type="nucleotide sequence ID" value="NZ_JADBGG010000028.1"/>
</dbReference>
<dbReference type="Proteomes" id="UP000639010">
    <property type="component" value="Unassembled WGS sequence"/>
</dbReference>
<evidence type="ECO:0000313" key="3">
    <source>
        <dbReference type="Proteomes" id="UP000639010"/>
    </source>
</evidence>
<accession>A0ABR9H734</accession>
<evidence type="ECO:0000259" key="1">
    <source>
        <dbReference type="Pfam" id="PF00176"/>
    </source>
</evidence>
<gene>
    <name evidence="2" type="ORF">H4684_003179</name>
</gene>
<dbReference type="InterPro" id="IPR038718">
    <property type="entry name" value="SNF2-like_sf"/>
</dbReference>
<dbReference type="PANTHER" id="PTHR45629">
    <property type="entry name" value="SNF2/RAD54 FAMILY MEMBER"/>
    <property type="match status" value="1"/>
</dbReference>
<evidence type="ECO:0000313" key="2">
    <source>
        <dbReference type="EMBL" id="MBE1426513.1"/>
    </source>
</evidence>
<dbReference type="SUPFAM" id="SSF52540">
    <property type="entry name" value="P-loop containing nucleoside triphosphate hydrolases"/>
    <property type="match status" value="1"/>
</dbReference>
<dbReference type="InterPro" id="IPR050496">
    <property type="entry name" value="SNF2_RAD54_helicase_repair"/>
</dbReference>
<feature type="domain" description="SNF2 N-terminal" evidence="1">
    <location>
        <begin position="455"/>
        <end position="546"/>
    </location>
</feature>
<organism evidence="2 3">
    <name type="scientific">Desulfomicrobium macestii</name>
    <dbReference type="NCBI Taxonomy" id="90731"/>
    <lineage>
        <taxon>Bacteria</taxon>
        <taxon>Pseudomonadati</taxon>
        <taxon>Thermodesulfobacteriota</taxon>
        <taxon>Desulfovibrionia</taxon>
        <taxon>Desulfovibrionales</taxon>
        <taxon>Desulfomicrobiaceae</taxon>
        <taxon>Desulfomicrobium</taxon>
    </lineage>
</organism>
<name>A0ABR9H734_9BACT</name>
<dbReference type="PANTHER" id="PTHR45629:SF7">
    <property type="entry name" value="DNA EXCISION REPAIR PROTEIN ERCC-6-RELATED"/>
    <property type="match status" value="1"/>
</dbReference>
<dbReference type="Gene3D" id="3.40.50.10810">
    <property type="entry name" value="Tandem AAA-ATPase domain"/>
    <property type="match status" value="1"/>
</dbReference>
<dbReference type="Pfam" id="PF00176">
    <property type="entry name" value="SNF2-rel_dom"/>
    <property type="match status" value="1"/>
</dbReference>
<dbReference type="InterPro" id="IPR000330">
    <property type="entry name" value="SNF2_N"/>
</dbReference>
<comment type="caution">
    <text evidence="2">The sequence shown here is derived from an EMBL/GenBank/DDBJ whole genome shotgun (WGS) entry which is preliminary data.</text>
</comment>
<sequence length="606" mass="67477">MKFFETISLILKNAKSKKSFQINADSSGLNFFVSKDDFKNLQKADGDDYLLYQFIHLQMLLEQGQASSLPNGFSISTEHAIRLGEEFRALFKLDKRFEGKFSISISGETFSSSFSLKIIPTRPDGREIPNFKLKGGMLQITPEESYLLDEPTWSAFMAVQEHTALLADQRTEHVNLATIQILQHAKEHGAKIDLAHFNDFPIDKANAVQVAAEVAEDGSLRLAPTFNTGHSAQEIASRLGQIRDASNVASLRIGKSIVVLDEQRLRGVREIIEHHTIPKHQVQEFLKSPQAFLDASLVDLDTGFSLRVRGAVKFVHIPIGATDSKGVDWFNLNNLVAPPEILKGIIKSNEDLEQFRKSLETAQGQGADIIFFDGRNIDISDAPEIERVLQEIFDEGFACPEDVETVVPGEPEAETERATIEVEQLTACDVLSMAQNSWHSEELDLSVSPRTPFSYQEHGVRWALGLAKASQHPQGNDRIQGALLADDMGLGKTFMTLMTIAQYGQWQKETGKTVKPTLIVAPLSLIETWEAEVEKSFHVSPFRDQVVLLGARDLGKFKVDGAKRETLQSFDQCEVLSEDAIRFALKAGKDFGLHRLDMPGRLVLCT</sequence>
<keyword evidence="3" id="KW-1185">Reference proteome</keyword>
<proteinExistence type="predicted"/>
<protein>
    <recommendedName>
        <fullName evidence="1">SNF2 N-terminal domain-containing protein</fullName>
    </recommendedName>
</protein>
<reference evidence="2 3" key="1">
    <citation type="submission" date="2020-10" db="EMBL/GenBank/DDBJ databases">
        <title>Genomic Encyclopedia of Type Strains, Phase IV (KMG-IV): sequencing the most valuable type-strain genomes for metagenomic binning, comparative biology and taxonomic classification.</title>
        <authorList>
            <person name="Goeker M."/>
        </authorList>
    </citation>
    <scope>NUCLEOTIDE SEQUENCE [LARGE SCALE GENOMIC DNA]</scope>
    <source>
        <strain evidence="2 3">DSM 4194</strain>
    </source>
</reference>
<dbReference type="InterPro" id="IPR027417">
    <property type="entry name" value="P-loop_NTPase"/>
</dbReference>